<evidence type="ECO:0000256" key="2">
    <source>
        <dbReference type="ARBA" id="ARBA00022884"/>
    </source>
</evidence>
<dbReference type="PANTHER" id="PTHR33284:SF1">
    <property type="entry name" value="RIBOSOMAL PROTEIN L25_GLN-TRNA SYNTHETASE, ANTI-CODON-BINDING DOMAIN-CONTAINING PROTEIN"/>
    <property type="match status" value="1"/>
</dbReference>
<sequence length="213" mass="23222">MAVKLKSTNREDLTKSATKQVRNSGGVPAVVYGQGKEPKSISVDSIELVKTVRDEGRNAIISLDLENSESVDVMLHDYQIDPIKDELIHADFYVVNMSEEMDVEVSLRFEGEAQGAKDGGVLQQPLYTLQVRAKPSSIPEEITVDVSSLEIGDSLTVADLSTSGSYKILDEQDTTVATIVAPDTLDDVEEAPEEGDKPELVDPEAETLNKENK</sequence>
<comment type="function">
    <text evidence="5">This is one of the proteins that binds to the 5S RNA in the ribosome where it forms part of the central protuberance.</text>
</comment>
<protein>
    <recommendedName>
        <fullName evidence="5">Large ribosomal subunit protein bL25</fullName>
    </recommendedName>
    <alternativeName>
        <fullName evidence="5">General stress protein CTC</fullName>
    </alternativeName>
</protein>
<evidence type="ECO:0000259" key="8">
    <source>
        <dbReference type="Pfam" id="PF14693"/>
    </source>
</evidence>
<dbReference type="SUPFAM" id="SSF50715">
    <property type="entry name" value="Ribosomal protein L25-like"/>
    <property type="match status" value="1"/>
</dbReference>
<dbReference type="EMBL" id="JAIFZM010000016">
    <property type="protein sequence ID" value="MCG3420631.1"/>
    <property type="molecule type" value="Genomic_DNA"/>
</dbReference>
<evidence type="ECO:0000256" key="3">
    <source>
        <dbReference type="ARBA" id="ARBA00022980"/>
    </source>
</evidence>
<dbReference type="PANTHER" id="PTHR33284">
    <property type="entry name" value="RIBOSOMAL PROTEIN L25/GLN-TRNA SYNTHETASE, ANTI-CODON-BINDING DOMAIN-CONTAINING PROTEIN"/>
    <property type="match status" value="1"/>
</dbReference>
<organism evidence="9 10">
    <name type="scientific">Oceanobacillus jordanicus</name>
    <dbReference type="NCBI Taxonomy" id="2867266"/>
    <lineage>
        <taxon>Bacteria</taxon>
        <taxon>Bacillati</taxon>
        <taxon>Bacillota</taxon>
        <taxon>Bacilli</taxon>
        <taxon>Bacillales</taxon>
        <taxon>Bacillaceae</taxon>
        <taxon>Oceanobacillus</taxon>
    </lineage>
</organism>
<name>A0AAW5B8D8_9BACI</name>
<accession>A0AAW5B8D8</accession>
<evidence type="ECO:0000313" key="9">
    <source>
        <dbReference type="EMBL" id="MCG3420631.1"/>
    </source>
</evidence>
<feature type="region of interest" description="Disordered" evidence="6">
    <location>
        <begin position="1"/>
        <end position="20"/>
    </location>
</feature>
<dbReference type="InterPro" id="IPR020930">
    <property type="entry name" value="Ribosomal_uL5_bac-type"/>
</dbReference>
<comment type="similarity">
    <text evidence="5">Belongs to the bacterial ribosomal protein bL25 family. CTC subfamily.</text>
</comment>
<evidence type="ECO:0000256" key="6">
    <source>
        <dbReference type="SAM" id="MobiDB-lite"/>
    </source>
</evidence>
<dbReference type="Gene3D" id="2.170.120.20">
    <property type="entry name" value="Ribosomal protein L25, beta domain"/>
    <property type="match status" value="1"/>
</dbReference>
<dbReference type="GO" id="GO:0008097">
    <property type="term" value="F:5S rRNA binding"/>
    <property type="evidence" value="ECO:0007669"/>
    <property type="project" value="InterPro"/>
</dbReference>
<evidence type="ECO:0000259" key="7">
    <source>
        <dbReference type="Pfam" id="PF01386"/>
    </source>
</evidence>
<dbReference type="InterPro" id="IPR020057">
    <property type="entry name" value="Ribosomal_bL25_b-dom"/>
</dbReference>
<keyword evidence="4 5" id="KW-0687">Ribonucleoprotein</keyword>
<evidence type="ECO:0000256" key="4">
    <source>
        <dbReference type="ARBA" id="ARBA00023274"/>
    </source>
</evidence>
<dbReference type="HAMAP" id="MF_01334">
    <property type="entry name" value="Ribosomal_bL25_CTC"/>
    <property type="match status" value="1"/>
</dbReference>
<dbReference type="Gene3D" id="2.40.240.10">
    <property type="entry name" value="Ribosomal Protein L25, Chain P"/>
    <property type="match status" value="1"/>
</dbReference>
<keyword evidence="2 5" id="KW-0694">RNA-binding</keyword>
<dbReference type="GO" id="GO:0003735">
    <property type="term" value="F:structural constituent of ribosome"/>
    <property type="evidence" value="ECO:0007669"/>
    <property type="project" value="InterPro"/>
</dbReference>
<dbReference type="NCBIfam" id="NF004133">
    <property type="entry name" value="PRK05618.2-4"/>
    <property type="match status" value="1"/>
</dbReference>
<dbReference type="InterPro" id="IPR011035">
    <property type="entry name" value="Ribosomal_bL25/Gln-tRNA_synth"/>
</dbReference>
<feature type="region of interest" description="Disordered" evidence="6">
    <location>
        <begin position="182"/>
        <end position="213"/>
    </location>
</feature>
<dbReference type="InterPro" id="IPR001021">
    <property type="entry name" value="Ribosomal_bL25_long"/>
</dbReference>
<feature type="compositionally biased region" description="Acidic residues" evidence="6">
    <location>
        <begin position="184"/>
        <end position="193"/>
    </location>
</feature>
<dbReference type="Pfam" id="PF01386">
    <property type="entry name" value="Ribosomal_L25p"/>
    <property type="match status" value="1"/>
</dbReference>
<dbReference type="RefSeq" id="WP_238021016.1">
    <property type="nucleotide sequence ID" value="NZ_JAIFZM010000016.1"/>
</dbReference>
<dbReference type="AlphaFoldDB" id="A0AAW5B8D8"/>
<dbReference type="NCBIfam" id="TIGR00731">
    <property type="entry name" value="bL25_bact_ctc"/>
    <property type="match status" value="1"/>
</dbReference>
<keyword evidence="10" id="KW-1185">Reference proteome</keyword>
<evidence type="ECO:0000313" key="10">
    <source>
        <dbReference type="Proteomes" id="UP001199631"/>
    </source>
</evidence>
<gene>
    <name evidence="5" type="primary">rplY</name>
    <name evidence="5" type="synonym">ctc</name>
    <name evidence="9" type="ORF">K3T81_15905</name>
</gene>
<reference evidence="9 10" key="1">
    <citation type="journal article" date="2022" name="Evol. Bioinform. Online">
        <title>Draft Genome Sequence of Oceanobacillus jordanicus Strain GSFE11, a Halotolerant Plant Growth-Promoting Bacterial Endophyte Isolated From the Jordan Valley.</title>
        <authorList>
            <person name="Alhindi T."/>
            <person name="Albdaiwi R."/>
        </authorList>
    </citation>
    <scope>NUCLEOTIDE SEQUENCE [LARGE SCALE GENOMIC DNA]</scope>
    <source>
        <strain evidence="9 10">GSFE11</strain>
    </source>
</reference>
<dbReference type="InterPro" id="IPR029751">
    <property type="entry name" value="Ribosomal_L25_dom"/>
</dbReference>
<dbReference type="Proteomes" id="UP001199631">
    <property type="component" value="Unassembled WGS sequence"/>
</dbReference>
<comment type="subunit">
    <text evidence="5">Part of the 50S ribosomal subunit; part of the 5S rRNA/L5/L18/L25 subcomplex. Contacts the 5S rRNA. Binds to the 5S rRNA independently of L5 and L18.</text>
</comment>
<dbReference type="InterPro" id="IPR037121">
    <property type="entry name" value="Ribosomal_bL25_C"/>
</dbReference>
<comment type="caution">
    <text evidence="9">The sequence shown here is derived from an EMBL/GenBank/DDBJ whole genome shotgun (WGS) entry which is preliminary data.</text>
</comment>
<keyword evidence="3 5" id="KW-0689">Ribosomal protein</keyword>
<feature type="domain" description="Large ribosomal subunit protein bL25 beta" evidence="8">
    <location>
        <begin position="101"/>
        <end position="182"/>
    </location>
</feature>
<dbReference type="Pfam" id="PF14693">
    <property type="entry name" value="Ribosomal_TL5_C"/>
    <property type="match status" value="1"/>
</dbReference>
<dbReference type="InterPro" id="IPR020056">
    <property type="entry name" value="Rbsml_bL25/Gln-tRNA_synth_N"/>
</dbReference>
<evidence type="ECO:0000256" key="1">
    <source>
        <dbReference type="ARBA" id="ARBA00022730"/>
    </source>
</evidence>
<evidence type="ECO:0000256" key="5">
    <source>
        <dbReference type="HAMAP-Rule" id="MF_01334"/>
    </source>
</evidence>
<keyword evidence="1 5" id="KW-0699">rRNA-binding</keyword>
<dbReference type="GO" id="GO:0022625">
    <property type="term" value="C:cytosolic large ribosomal subunit"/>
    <property type="evidence" value="ECO:0007669"/>
    <property type="project" value="TreeGrafter"/>
</dbReference>
<dbReference type="CDD" id="cd00495">
    <property type="entry name" value="Ribosomal_L25_TL5_CTC"/>
    <property type="match status" value="1"/>
</dbReference>
<dbReference type="GO" id="GO:0006412">
    <property type="term" value="P:translation"/>
    <property type="evidence" value="ECO:0007669"/>
    <property type="project" value="UniProtKB-UniRule"/>
</dbReference>
<proteinExistence type="inferred from homology"/>
<feature type="domain" description="Large ribosomal subunit protein bL25 L25" evidence="7">
    <location>
        <begin position="5"/>
        <end position="92"/>
    </location>
</feature>